<sequence>MAGFKDIVGHEKIVEHLQNAIKLDKVSHAYIFNGPDSSGKKMLAEAFALALMCENNDTEGCMECHSCKQVLGHNHPDVIYVTHEKPNTISVDDIRLQLNNDIAIKPYNSKYKVYIVDEAEKMNIQSQNALLKTIEEPPAYAIIILLTTNADLFLPTILSRCIKLDLKVVRKDVIVDYLMKNYRIPDYQAEVCAAFSQGNVGKAIQLARSPEFNELKASVLQLVKRVGEIDLYEMGQAVKKITEYKLEIGDYFDLMMTWYRDILYFKATGDVNGLIFKEEVYEIKRQVEKHSYAGIENIVNALEKAKIRIRANVNFDLVIELLLLAIKEN</sequence>
<dbReference type="SUPFAM" id="SSF52540">
    <property type="entry name" value="P-loop containing nucleoside triphosphate hydrolases"/>
    <property type="match status" value="1"/>
</dbReference>
<dbReference type="RefSeq" id="WP_074715800.1">
    <property type="nucleotide sequence ID" value="NZ_FNPG01000006.1"/>
</dbReference>
<accession>A0A1H3G7D9</accession>
<dbReference type="eggNOG" id="COG2812">
    <property type="taxonomic scope" value="Bacteria"/>
</dbReference>
<dbReference type="OrthoDB" id="9810148at2"/>
<dbReference type="Gene3D" id="3.40.50.300">
    <property type="entry name" value="P-loop containing nucleotide triphosphate hydrolases"/>
    <property type="match status" value="1"/>
</dbReference>
<dbReference type="GO" id="GO:0003887">
    <property type="term" value="F:DNA-directed DNA polymerase activity"/>
    <property type="evidence" value="ECO:0007669"/>
    <property type="project" value="InterPro"/>
</dbReference>
<protein>
    <submittedName>
        <fullName evidence="1">DNA polymerase-3 subunit delta</fullName>
    </submittedName>
</protein>
<evidence type="ECO:0000313" key="1">
    <source>
        <dbReference type="EMBL" id="SDX98394.1"/>
    </source>
</evidence>
<gene>
    <name evidence="1" type="ORF">SAMN02910414_00444</name>
</gene>
<dbReference type="EMBL" id="FNPG01000006">
    <property type="protein sequence ID" value="SDX98394.1"/>
    <property type="molecule type" value="Genomic_DNA"/>
</dbReference>
<dbReference type="Proteomes" id="UP000183918">
    <property type="component" value="Unassembled WGS sequence"/>
</dbReference>
<name>A0A1H3G7D9_9FIRM</name>
<dbReference type="GO" id="GO:0006261">
    <property type="term" value="P:DNA-templated DNA replication"/>
    <property type="evidence" value="ECO:0007669"/>
    <property type="project" value="TreeGrafter"/>
</dbReference>
<dbReference type="InterPro" id="IPR004622">
    <property type="entry name" value="DNA_pol_HolB"/>
</dbReference>
<organism evidence="1 2">
    <name type="scientific">Lachnobacterium bovis DSM 14045</name>
    <dbReference type="NCBI Taxonomy" id="1122142"/>
    <lineage>
        <taxon>Bacteria</taxon>
        <taxon>Bacillati</taxon>
        <taxon>Bacillota</taxon>
        <taxon>Clostridia</taxon>
        <taxon>Lachnospirales</taxon>
        <taxon>Lachnospiraceae</taxon>
        <taxon>Lachnobacterium</taxon>
    </lineage>
</organism>
<dbReference type="InterPro" id="IPR027417">
    <property type="entry name" value="P-loop_NTPase"/>
</dbReference>
<reference evidence="1 2" key="1">
    <citation type="submission" date="2016-10" db="EMBL/GenBank/DDBJ databases">
        <authorList>
            <person name="de Groot N.N."/>
        </authorList>
    </citation>
    <scope>NUCLEOTIDE SEQUENCE [LARGE SCALE GENOMIC DNA]</scope>
    <source>
        <strain evidence="1 2">DSM 14045</strain>
    </source>
</reference>
<dbReference type="InterPro" id="IPR050238">
    <property type="entry name" value="DNA_Rep/Repair_Clamp_Loader"/>
</dbReference>
<dbReference type="NCBIfam" id="TIGR00678">
    <property type="entry name" value="holB"/>
    <property type="match status" value="1"/>
</dbReference>
<keyword evidence="2" id="KW-1185">Reference proteome</keyword>
<dbReference type="GO" id="GO:0008408">
    <property type="term" value="F:3'-5' exonuclease activity"/>
    <property type="evidence" value="ECO:0007669"/>
    <property type="project" value="InterPro"/>
</dbReference>
<dbReference type="STRING" id="1122142.SAMN02910414_00444"/>
<dbReference type="Pfam" id="PF13177">
    <property type="entry name" value="DNA_pol3_delta2"/>
    <property type="match status" value="1"/>
</dbReference>
<dbReference type="AlphaFoldDB" id="A0A1H3G7D9"/>
<dbReference type="PANTHER" id="PTHR11669">
    <property type="entry name" value="REPLICATION FACTOR C / DNA POLYMERASE III GAMMA-TAU SUBUNIT"/>
    <property type="match status" value="1"/>
</dbReference>
<evidence type="ECO:0000313" key="2">
    <source>
        <dbReference type="Proteomes" id="UP000183918"/>
    </source>
</evidence>
<proteinExistence type="predicted"/>
<dbReference type="PANTHER" id="PTHR11669:SF8">
    <property type="entry name" value="DNA POLYMERASE III SUBUNIT DELTA"/>
    <property type="match status" value="1"/>
</dbReference>